<keyword evidence="4" id="KW-1185">Reference proteome</keyword>
<reference evidence="3" key="2">
    <citation type="journal article" date="2018" name="MBio">
        <title>Insights into the evolution of host association through the isolation and characterization of a novel human periodontal pathobiont, Desulfobulbus oralis.</title>
        <authorList>
            <person name="Cross K.L."/>
            <person name="Chirania P."/>
            <person name="Xiong W."/>
            <person name="Beall C.J."/>
            <person name="Elkins J.G."/>
            <person name="Giannone R.J."/>
            <person name="Griffen A.L."/>
            <person name="Guss A.M."/>
            <person name="Hettich R.L."/>
            <person name="Joshi S.S."/>
            <person name="Mokrzan E.M."/>
            <person name="Martin R.K."/>
            <person name="Zhulin I.B."/>
            <person name="Leys E.J."/>
            <person name="Podar M."/>
        </authorList>
    </citation>
    <scope>NUCLEOTIDE SEQUENCE [LARGE SCALE GENOMIC DNA]</scope>
    <source>
        <strain evidence="3">ORNL</strain>
    </source>
</reference>
<protein>
    <recommendedName>
        <fullName evidence="2">Transposase IS30-like HTH domain-containing protein</fullName>
    </recommendedName>
</protein>
<dbReference type="EMBL" id="CP021255">
    <property type="protein sequence ID" value="AVD71850.1"/>
    <property type="molecule type" value="Genomic_DNA"/>
</dbReference>
<sequence length="113" mass="12973">MSHSHLTLEERVVIELFVHMGLSCRKIATYLGRSHTSVCRELRRNSFPKVATPTRQQSAAPRKDVQCRGYGRKPQRACQKQKGRPHPMTESAFDAFRRGPVSWRRRSEPSGVL</sequence>
<dbReference type="KEGG" id="deo:CAY53_10530"/>
<gene>
    <name evidence="3" type="ORF">CAY53_10530</name>
</gene>
<evidence type="ECO:0000313" key="4">
    <source>
        <dbReference type="Proteomes" id="UP000239867"/>
    </source>
</evidence>
<feature type="domain" description="Transposase IS30-like HTH" evidence="2">
    <location>
        <begin position="2"/>
        <end position="45"/>
    </location>
</feature>
<evidence type="ECO:0000259" key="2">
    <source>
        <dbReference type="Pfam" id="PF13936"/>
    </source>
</evidence>
<reference evidence="3" key="1">
    <citation type="submission" date="2017-05" db="EMBL/GenBank/DDBJ databases">
        <authorList>
            <person name="Song R."/>
            <person name="Chenine A.L."/>
            <person name="Ruprecht R.M."/>
        </authorList>
    </citation>
    <scope>NUCLEOTIDE SEQUENCE</scope>
    <source>
        <strain evidence="3">ORNL</strain>
    </source>
</reference>
<feature type="compositionally biased region" description="Basic residues" evidence="1">
    <location>
        <begin position="70"/>
        <end position="85"/>
    </location>
</feature>
<dbReference type="InterPro" id="IPR025246">
    <property type="entry name" value="IS30-like_HTH"/>
</dbReference>
<feature type="region of interest" description="Disordered" evidence="1">
    <location>
        <begin position="49"/>
        <end position="113"/>
    </location>
</feature>
<evidence type="ECO:0000256" key="1">
    <source>
        <dbReference type="SAM" id="MobiDB-lite"/>
    </source>
</evidence>
<evidence type="ECO:0000313" key="3">
    <source>
        <dbReference type="EMBL" id="AVD71850.1"/>
    </source>
</evidence>
<dbReference type="Proteomes" id="UP000239867">
    <property type="component" value="Chromosome"/>
</dbReference>
<proteinExistence type="predicted"/>
<name>A0A2L1GQ95_9BACT</name>
<accession>A0A2L1GQ95</accession>
<dbReference type="Pfam" id="PF13936">
    <property type="entry name" value="HTH_38"/>
    <property type="match status" value="1"/>
</dbReference>
<dbReference type="Gene3D" id="1.10.10.60">
    <property type="entry name" value="Homeodomain-like"/>
    <property type="match status" value="1"/>
</dbReference>
<dbReference type="AlphaFoldDB" id="A0A2L1GQ95"/>
<organism evidence="3 4">
    <name type="scientific">Desulfobulbus oralis</name>
    <dbReference type="NCBI Taxonomy" id="1986146"/>
    <lineage>
        <taxon>Bacteria</taxon>
        <taxon>Pseudomonadati</taxon>
        <taxon>Thermodesulfobacteriota</taxon>
        <taxon>Desulfobulbia</taxon>
        <taxon>Desulfobulbales</taxon>
        <taxon>Desulfobulbaceae</taxon>
        <taxon>Desulfobulbus</taxon>
    </lineage>
</organism>
<dbReference type="OrthoDB" id="9803231at2"/>